<sequence length="89" mass="9861">MVVCIKQSLICLLITSSPSSLCEEGGYQAEEVRQDPLELIQAMCRGSTSREHQQGGTPTSPTTRRSYSQGSTVINPCTPLRHLRYHKPD</sequence>
<evidence type="ECO:0000313" key="3">
    <source>
        <dbReference type="EMBL" id="PVH39076.1"/>
    </source>
</evidence>
<feature type="signal peptide" evidence="2">
    <location>
        <begin position="1"/>
        <end position="22"/>
    </location>
</feature>
<dbReference type="AlphaFoldDB" id="A0A2T8IN69"/>
<dbReference type="EMBL" id="CM008050">
    <property type="protein sequence ID" value="PVH39076.1"/>
    <property type="molecule type" value="Genomic_DNA"/>
</dbReference>
<name>A0A2T8IN69_9POAL</name>
<protein>
    <recommendedName>
        <fullName evidence="4">Secreted protein</fullName>
    </recommendedName>
</protein>
<evidence type="ECO:0008006" key="4">
    <source>
        <dbReference type="Google" id="ProtNLM"/>
    </source>
</evidence>
<feature type="chain" id="PRO_5015493839" description="Secreted protein" evidence="2">
    <location>
        <begin position="23"/>
        <end position="89"/>
    </location>
</feature>
<dbReference type="Proteomes" id="UP000243499">
    <property type="component" value="Chromosome 5"/>
</dbReference>
<accession>A0A2T8IN69</accession>
<feature type="compositionally biased region" description="Low complexity" evidence="1">
    <location>
        <begin position="54"/>
        <end position="66"/>
    </location>
</feature>
<evidence type="ECO:0000256" key="1">
    <source>
        <dbReference type="SAM" id="MobiDB-lite"/>
    </source>
</evidence>
<reference evidence="3" key="1">
    <citation type="submission" date="2018-04" db="EMBL/GenBank/DDBJ databases">
        <title>WGS assembly of Panicum hallii.</title>
        <authorList>
            <person name="Lovell J."/>
            <person name="Jenkins J."/>
            <person name="Lowry D."/>
            <person name="Mamidi S."/>
            <person name="Sreedasyam A."/>
            <person name="Weng X."/>
            <person name="Barry K."/>
            <person name="Bonette J."/>
            <person name="Campitelli B."/>
            <person name="Daum C."/>
            <person name="Gordon S."/>
            <person name="Gould B."/>
            <person name="Lipzen A."/>
            <person name="Macqueen A."/>
            <person name="Palacio-Mejia J."/>
            <person name="Plott C."/>
            <person name="Shakirov E."/>
            <person name="Shu S."/>
            <person name="Yoshinaga Y."/>
            <person name="Zane M."/>
            <person name="Rokhsar D."/>
            <person name="Grimwood J."/>
            <person name="Schmutz J."/>
            <person name="Juenger T."/>
        </authorList>
    </citation>
    <scope>NUCLEOTIDE SEQUENCE [LARGE SCALE GENOMIC DNA]</scope>
    <source>
        <strain evidence="3">FIL2</strain>
    </source>
</reference>
<dbReference type="Gramene" id="PVH39076">
    <property type="protein sequence ID" value="PVH39076"/>
    <property type="gene ID" value="PAHAL_5G428100"/>
</dbReference>
<organism evidence="3">
    <name type="scientific">Panicum hallii</name>
    <dbReference type="NCBI Taxonomy" id="206008"/>
    <lineage>
        <taxon>Eukaryota</taxon>
        <taxon>Viridiplantae</taxon>
        <taxon>Streptophyta</taxon>
        <taxon>Embryophyta</taxon>
        <taxon>Tracheophyta</taxon>
        <taxon>Spermatophyta</taxon>
        <taxon>Magnoliopsida</taxon>
        <taxon>Liliopsida</taxon>
        <taxon>Poales</taxon>
        <taxon>Poaceae</taxon>
        <taxon>PACMAD clade</taxon>
        <taxon>Panicoideae</taxon>
        <taxon>Panicodae</taxon>
        <taxon>Paniceae</taxon>
        <taxon>Panicinae</taxon>
        <taxon>Panicum</taxon>
        <taxon>Panicum sect. Panicum</taxon>
    </lineage>
</organism>
<keyword evidence="2" id="KW-0732">Signal</keyword>
<evidence type="ECO:0000256" key="2">
    <source>
        <dbReference type="SAM" id="SignalP"/>
    </source>
</evidence>
<gene>
    <name evidence="3" type="ORF">PAHAL_5G428100</name>
</gene>
<feature type="region of interest" description="Disordered" evidence="1">
    <location>
        <begin position="44"/>
        <end position="78"/>
    </location>
</feature>
<proteinExistence type="predicted"/>